<evidence type="ECO:0000256" key="3">
    <source>
        <dbReference type="ARBA" id="ARBA00022722"/>
    </source>
</evidence>
<dbReference type="GO" id="GO:0003677">
    <property type="term" value="F:DNA binding"/>
    <property type="evidence" value="ECO:0007669"/>
    <property type="project" value="UniProtKB-KW"/>
</dbReference>
<dbReference type="GO" id="GO:0004520">
    <property type="term" value="F:DNA endonuclease activity"/>
    <property type="evidence" value="ECO:0007669"/>
    <property type="project" value="InterPro"/>
</dbReference>
<evidence type="ECO:0000256" key="4">
    <source>
        <dbReference type="ARBA" id="ARBA00022723"/>
    </source>
</evidence>
<protein>
    <submittedName>
        <fullName evidence="12">Holliday junction resolvasome RuvABC endonuclease subunit</fullName>
    </submittedName>
</protein>
<dbReference type="PANTHER" id="PTHR30194:SF3">
    <property type="entry name" value="CROSSOVER JUNCTION ENDODEOXYRIBONUCLEASE RUVC"/>
    <property type="match status" value="1"/>
</dbReference>
<proteinExistence type="inferred from homology"/>
<keyword evidence="10" id="KW-0233">DNA recombination</keyword>
<organism evidence="12 13">
    <name type="scientific">Pseudonocardia sediminis</name>
    <dbReference type="NCBI Taxonomy" id="1397368"/>
    <lineage>
        <taxon>Bacteria</taxon>
        <taxon>Bacillati</taxon>
        <taxon>Actinomycetota</taxon>
        <taxon>Actinomycetes</taxon>
        <taxon>Pseudonocardiales</taxon>
        <taxon>Pseudonocardiaceae</taxon>
        <taxon>Pseudonocardia</taxon>
    </lineage>
</organism>
<sequence length="184" mass="20133">MRVLGIDLSLTRTGVGIIDHAEPQCVARAEIVESSGRRAESLLDRDRRLYRIAAGVLEHATDDTTLVGIEMGVTARVAGGSLWDRAGCWWRIVHALHRRNVRVVSVNPATLKKWATGRGNADKSDVSVAMARLWPDVDSPSNDGWDGLAAASMCAQHLEWPVPSRAHHAESLARVDWLDGRKAS</sequence>
<dbReference type="InterPro" id="IPR002176">
    <property type="entry name" value="X-over_junc_endoDNase_RuvC"/>
</dbReference>
<evidence type="ECO:0000256" key="10">
    <source>
        <dbReference type="ARBA" id="ARBA00023172"/>
    </source>
</evidence>
<keyword evidence="4" id="KW-0479">Metal-binding</keyword>
<keyword evidence="5 12" id="KW-0255">Endonuclease</keyword>
<dbReference type="Pfam" id="PF02075">
    <property type="entry name" value="RuvC"/>
    <property type="match status" value="1"/>
</dbReference>
<keyword evidence="2" id="KW-0963">Cytoplasm</keyword>
<keyword evidence="13" id="KW-1185">Reference proteome</keyword>
<gene>
    <name evidence="12" type="ORF">EV383_4440</name>
</gene>
<accession>A0A4Q7V0B1</accession>
<reference evidence="12 13" key="1">
    <citation type="submission" date="2019-02" db="EMBL/GenBank/DDBJ databases">
        <title>Sequencing the genomes of 1000 actinobacteria strains.</title>
        <authorList>
            <person name="Klenk H.-P."/>
        </authorList>
    </citation>
    <scope>NUCLEOTIDE SEQUENCE [LARGE SCALE GENOMIC DNA]</scope>
    <source>
        <strain evidence="12 13">DSM 45779</strain>
    </source>
</reference>
<evidence type="ECO:0000256" key="11">
    <source>
        <dbReference type="ARBA" id="ARBA00023204"/>
    </source>
</evidence>
<name>A0A4Q7V0B1_PSEST</name>
<dbReference type="Proteomes" id="UP000291591">
    <property type="component" value="Unassembled WGS sequence"/>
</dbReference>
<evidence type="ECO:0000256" key="9">
    <source>
        <dbReference type="ARBA" id="ARBA00023125"/>
    </source>
</evidence>
<dbReference type="AlphaFoldDB" id="A0A4Q7V0B1"/>
<dbReference type="PANTHER" id="PTHR30194">
    <property type="entry name" value="CROSSOVER JUNCTION ENDODEOXYRIBONUCLEASE RUVC"/>
    <property type="match status" value="1"/>
</dbReference>
<dbReference type="GO" id="GO:0006310">
    <property type="term" value="P:DNA recombination"/>
    <property type="evidence" value="ECO:0007669"/>
    <property type="project" value="UniProtKB-KW"/>
</dbReference>
<evidence type="ECO:0000256" key="2">
    <source>
        <dbReference type="ARBA" id="ARBA00022490"/>
    </source>
</evidence>
<evidence type="ECO:0000256" key="7">
    <source>
        <dbReference type="ARBA" id="ARBA00022801"/>
    </source>
</evidence>
<keyword evidence="9" id="KW-0238">DNA-binding</keyword>
<dbReference type="InterPro" id="IPR012337">
    <property type="entry name" value="RNaseH-like_sf"/>
</dbReference>
<dbReference type="PRINTS" id="PR00696">
    <property type="entry name" value="RSOLVASERUVC"/>
</dbReference>
<keyword evidence="3" id="KW-0540">Nuclease</keyword>
<evidence type="ECO:0000256" key="1">
    <source>
        <dbReference type="ARBA" id="ARBA00009518"/>
    </source>
</evidence>
<comment type="similarity">
    <text evidence="1">Belongs to the RuvC family.</text>
</comment>
<dbReference type="GO" id="GO:0016787">
    <property type="term" value="F:hydrolase activity"/>
    <property type="evidence" value="ECO:0007669"/>
    <property type="project" value="UniProtKB-KW"/>
</dbReference>
<dbReference type="GO" id="GO:0006281">
    <property type="term" value="P:DNA repair"/>
    <property type="evidence" value="ECO:0007669"/>
    <property type="project" value="UniProtKB-KW"/>
</dbReference>
<keyword evidence="8" id="KW-0460">Magnesium</keyword>
<keyword evidence="11" id="KW-0234">DNA repair</keyword>
<dbReference type="SUPFAM" id="SSF53098">
    <property type="entry name" value="Ribonuclease H-like"/>
    <property type="match status" value="1"/>
</dbReference>
<evidence type="ECO:0000256" key="6">
    <source>
        <dbReference type="ARBA" id="ARBA00022763"/>
    </source>
</evidence>
<dbReference type="GO" id="GO:0046872">
    <property type="term" value="F:metal ion binding"/>
    <property type="evidence" value="ECO:0007669"/>
    <property type="project" value="UniProtKB-KW"/>
</dbReference>
<keyword evidence="6" id="KW-0227">DNA damage</keyword>
<keyword evidence="7" id="KW-0378">Hydrolase</keyword>
<dbReference type="RefSeq" id="WP_165438447.1">
    <property type="nucleotide sequence ID" value="NZ_SHKL01000001.1"/>
</dbReference>
<comment type="caution">
    <text evidence="12">The sequence shown here is derived from an EMBL/GenBank/DDBJ whole genome shotgun (WGS) entry which is preliminary data.</text>
</comment>
<evidence type="ECO:0000256" key="5">
    <source>
        <dbReference type="ARBA" id="ARBA00022759"/>
    </source>
</evidence>
<evidence type="ECO:0000313" key="12">
    <source>
        <dbReference type="EMBL" id="RZT87515.1"/>
    </source>
</evidence>
<dbReference type="EMBL" id="SHKL01000001">
    <property type="protein sequence ID" value="RZT87515.1"/>
    <property type="molecule type" value="Genomic_DNA"/>
</dbReference>
<evidence type="ECO:0000313" key="13">
    <source>
        <dbReference type="Proteomes" id="UP000291591"/>
    </source>
</evidence>
<dbReference type="Gene3D" id="3.30.420.10">
    <property type="entry name" value="Ribonuclease H-like superfamily/Ribonuclease H"/>
    <property type="match status" value="1"/>
</dbReference>
<dbReference type="InterPro" id="IPR036397">
    <property type="entry name" value="RNaseH_sf"/>
</dbReference>
<evidence type="ECO:0000256" key="8">
    <source>
        <dbReference type="ARBA" id="ARBA00022842"/>
    </source>
</evidence>